<dbReference type="VEuPathDB" id="TriTrypDB:LdCL_250020000"/>
<dbReference type="Gene3D" id="3.40.50.300">
    <property type="entry name" value="P-loop containing nucleotide triphosphate hydrolases"/>
    <property type="match status" value="1"/>
</dbReference>
<evidence type="ECO:0000256" key="3">
    <source>
        <dbReference type="ARBA" id="ARBA00014587"/>
    </source>
</evidence>
<dbReference type="FunFam" id="3.40.50.300:FF:001526">
    <property type="entry name" value="GPN-loop GTPase 2"/>
    <property type="match status" value="1"/>
</dbReference>
<dbReference type="FunFam" id="1.10.10.790:FF:000027">
    <property type="entry name" value="Surp module, putative"/>
    <property type="match status" value="1"/>
</dbReference>
<dbReference type="Pfam" id="PF04042">
    <property type="entry name" value="DNA_pol_E_B"/>
    <property type="match status" value="1"/>
</dbReference>
<comment type="similarity">
    <text evidence="2">Belongs to the DNA polymerase delta/II small subunit family.</text>
</comment>
<dbReference type="GO" id="GO:0003723">
    <property type="term" value="F:RNA binding"/>
    <property type="evidence" value="ECO:0007669"/>
    <property type="project" value="InterPro"/>
</dbReference>
<dbReference type="GO" id="GO:0043625">
    <property type="term" value="C:delta DNA polymerase complex"/>
    <property type="evidence" value="ECO:0007669"/>
    <property type="project" value="TreeGrafter"/>
</dbReference>
<evidence type="ECO:0000256" key="4">
    <source>
        <dbReference type="ARBA" id="ARBA00022705"/>
    </source>
</evidence>
<evidence type="ECO:0000256" key="7">
    <source>
        <dbReference type="ARBA" id="ARBA00023134"/>
    </source>
</evidence>
<dbReference type="GO" id="GO:0005525">
    <property type="term" value="F:GTP binding"/>
    <property type="evidence" value="ECO:0007669"/>
    <property type="project" value="UniProtKB-KW"/>
</dbReference>
<dbReference type="PROSITE" id="PS50128">
    <property type="entry name" value="SURP"/>
    <property type="match status" value="1"/>
</dbReference>
<keyword evidence="7" id="KW-0342">GTP-binding</keyword>
<name>A0A504XIK7_LEIDO</name>
<feature type="region of interest" description="Disordered" evidence="8">
    <location>
        <begin position="509"/>
        <end position="533"/>
    </location>
</feature>
<dbReference type="Pfam" id="PF01805">
    <property type="entry name" value="Surp"/>
    <property type="match status" value="1"/>
</dbReference>
<dbReference type="VEuPathDB" id="TriTrypDB:LdBPK_251450.1"/>
<evidence type="ECO:0000256" key="6">
    <source>
        <dbReference type="ARBA" id="ARBA00022801"/>
    </source>
</evidence>
<dbReference type="FunFam" id="3.60.21.50:FF:000012">
    <property type="entry name" value="DNA polymerase delta subunit 2, putative"/>
    <property type="match status" value="1"/>
</dbReference>
<dbReference type="Gene3D" id="1.10.10.790">
    <property type="entry name" value="Surp module"/>
    <property type="match status" value="1"/>
</dbReference>
<evidence type="ECO:0000256" key="8">
    <source>
        <dbReference type="SAM" id="MobiDB-lite"/>
    </source>
</evidence>
<sequence>MISNGSAAAAVETRSACPITRTHQRFLLRSLEFTQQYAPMYRCRMGAQYTSALHAIQRIVREDPMYGPEAGAMKPRRVLELQPGMPAVCVGIVYKNMKLLPRFLDEYQSELVRIDAGDDNDEESGVVEAAPPERSEDAAAAAMRLGNEAEEDASNDGQTLAAADEHYSVCNSADELMLEDSSGRVLLQGLDAERFCTGVVLGVYGTLLPNGSIKVLRYAFSGDLRFTFVPRPLIRAASPCYIAFVSGLSINIPRGSSKEEQAAATRARASLELLVEFLCGNTGNASLRAKAKCVSRLVIGGDSIAPTDELKLKKKVKLDPSDHVRLNDDKAQASTVTSAALMRQLDTLLERVVRTVEVELMPGANDMSDAFQPQQPLHPLLLPKAGKHSTLRLVSNPFCFTAQPPAAATAELEVRSEERVGSEAKKHKVEVADGVNFFVTSGQNINDVARESRFPTRLDPSPNTLFSYPFCNHDPFLFQHTPHCVVACDQPQFETRYATLEELHEETHRSFTGPASLSVQSKEKLSAASTKDEENKAVPAEAGVRLICVPSFARSGALVLVDVNSPTLETSVVTFSRRTAHNQLDRQGTMENEEALPTIVTPGPELREKVDAFAARLSALDRRKADEMVAKLLASSKRNQFLFVDTSHIFYPYFLSKLTEFRQHPELRPQKPGEHKDRDGAAGSDKGAATMTKVGTITRTMGGTAGAKSDPQREELLRQTEAEARRYLEDPFPNHYSLDRKAGTVDVTALLMDVLSTTAQYTAKYGDRFLAAVQSKQRHNPMFHFLHEDDVRHDMFRKLVESYRRILAFDEEETETRLENLESQSYLLGTVCEEKKKYAKAALARRRAALLTDEELRGRLQWTLFSVVKTFRLSDLQLDGPVPETAASKQHAAQAANANFISPALTSTSKPCATGAEAPPSVPPAAAASGGLTTARANTLLHPPGVASPSFAPVYMSSTLYAAVIIGPAGSGKSTLCGVLAEHYATMGRSTHIANMDPAADSLPYEPSMDIRDLISLEDAMEGKGLGPNGGLVFCMEYLVTAGATWVSQQLGDYAEDFIIVDMPGQVEVLSNQPAVPAFVRLLQQEGYYTTVLYLLDALATTADSGKFISGCMFSLSSMVCFDCPFINVLTKCDLLSKDFKENGMLEHFCMCDFDYMDLSRLPSRFRAMSRQIGALLADFNLVTFRPVDIEDVGYVSNLCSVLDETLQVADEAEVQDHDLADN</sequence>
<dbReference type="Pfam" id="PF18018">
    <property type="entry name" value="DNA_pol_D_N"/>
    <property type="match status" value="1"/>
</dbReference>
<dbReference type="PANTHER" id="PTHR10416:SF0">
    <property type="entry name" value="DNA POLYMERASE DELTA SUBUNIT 2"/>
    <property type="match status" value="1"/>
</dbReference>
<dbReference type="InterPro" id="IPR030228">
    <property type="entry name" value="Gpn3"/>
</dbReference>
<gene>
    <name evidence="10" type="ORF">CGC20_26555</name>
</gene>
<dbReference type="VEuPathDB" id="TriTrypDB:LDHU3_25.1790"/>
<dbReference type="Gene3D" id="2.40.50.430">
    <property type="match status" value="1"/>
</dbReference>
<organism evidence="10 11">
    <name type="scientific">Leishmania donovani</name>
    <dbReference type="NCBI Taxonomy" id="5661"/>
    <lineage>
        <taxon>Eukaryota</taxon>
        <taxon>Discoba</taxon>
        <taxon>Euglenozoa</taxon>
        <taxon>Kinetoplastea</taxon>
        <taxon>Metakinetoplastina</taxon>
        <taxon>Trypanosomatida</taxon>
        <taxon>Trypanosomatidae</taxon>
        <taxon>Leishmaniinae</taxon>
        <taxon>Leishmania</taxon>
    </lineage>
</organism>
<dbReference type="CDD" id="cd17872">
    <property type="entry name" value="GPN3"/>
    <property type="match status" value="1"/>
</dbReference>
<dbReference type="SMART" id="SM00648">
    <property type="entry name" value="SWAP"/>
    <property type="match status" value="2"/>
</dbReference>
<evidence type="ECO:0000256" key="2">
    <source>
        <dbReference type="ARBA" id="ARBA00006035"/>
    </source>
</evidence>
<dbReference type="InterPro" id="IPR000061">
    <property type="entry name" value="Surp"/>
</dbReference>
<feature type="region of interest" description="Disordered" evidence="8">
    <location>
        <begin position="667"/>
        <end position="689"/>
    </location>
</feature>
<dbReference type="SUPFAM" id="SSF109905">
    <property type="entry name" value="Surp module (SWAP domain)"/>
    <property type="match status" value="1"/>
</dbReference>
<dbReference type="SUPFAM" id="SSF52540">
    <property type="entry name" value="P-loop containing nucleoside triphosphate hydrolases"/>
    <property type="match status" value="1"/>
</dbReference>
<dbReference type="InterPro" id="IPR027417">
    <property type="entry name" value="P-loop_NTPase"/>
</dbReference>
<evidence type="ECO:0000313" key="11">
    <source>
        <dbReference type="Proteomes" id="UP000318821"/>
    </source>
</evidence>
<dbReference type="InterPro" id="IPR040663">
    <property type="entry name" value="DNA_pol_D_N"/>
</dbReference>
<dbReference type="Proteomes" id="UP000318821">
    <property type="component" value="Unassembled WGS sequence"/>
</dbReference>
<evidence type="ECO:0000256" key="1">
    <source>
        <dbReference type="ARBA" id="ARBA00005290"/>
    </source>
</evidence>
<keyword evidence="4" id="KW-0235">DNA replication</keyword>
<dbReference type="PANTHER" id="PTHR10416">
    <property type="entry name" value="DNA POLYMERASE DELTA SUBUNIT 2"/>
    <property type="match status" value="1"/>
</dbReference>
<feature type="compositionally biased region" description="Basic and acidic residues" evidence="8">
    <location>
        <begin position="521"/>
        <end position="533"/>
    </location>
</feature>
<feature type="domain" description="SURP motif" evidence="9">
    <location>
        <begin position="754"/>
        <end position="796"/>
    </location>
</feature>
<dbReference type="InterPro" id="IPR024826">
    <property type="entry name" value="DNA_pol_delta/II_ssu"/>
</dbReference>
<dbReference type="EMBL" id="RHLD01000022">
    <property type="protein sequence ID" value="TPP48892.1"/>
    <property type="molecule type" value="Genomic_DNA"/>
</dbReference>
<keyword evidence="5" id="KW-0547">Nucleotide-binding</keyword>
<dbReference type="InterPro" id="IPR007185">
    <property type="entry name" value="DNA_pol_a/d/e_bsu"/>
</dbReference>
<dbReference type="Pfam" id="PF03029">
    <property type="entry name" value="ATP_bind_1"/>
    <property type="match status" value="1"/>
</dbReference>
<comment type="similarity">
    <text evidence="1">Belongs to the GPN-loop GTPase family.</text>
</comment>
<dbReference type="AlphaFoldDB" id="A0A504XIK7"/>
<proteinExistence type="inferred from homology"/>
<dbReference type="VEuPathDB" id="TriTrypDB:LDHU3_25.1780"/>
<dbReference type="GO" id="GO:0003677">
    <property type="term" value="F:DNA binding"/>
    <property type="evidence" value="ECO:0007669"/>
    <property type="project" value="InterPro"/>
</dbReference>
<accession>A0A504XIK7</accession>
<protein>
    <recommendedName>
        <fullName evidence="3">GPN-loop GTPase 3</fullName>
    </recommendedName>
</protein>
<dbReference type="InterPro" id="IPR035967">
    <property type="entry name" value="SWAP/Surp_sf"/>
</dbReference>
<dbReference type="InterPro" id="IPR004130">
    <property type="entry name" value="Gpn"/>
</dbReference>
<evidence type="ECO:0000313" key="10">
    <source>
        <dbReference type="EMBL" id="TPP48892.1"/>
    </source>
</evidence>
<feature type="compositionally biased region" description="Basic and acidic residues" evidence="8">
    <location>
        <begin position="667"/>
        <end position="680"/>
    </location>
</feature>
<dbReference type="VEuPathDB" id="TriTrypDB:LdBPK_251440.1"/>
<evidence type="ECO:0000256" key="5">
    <source>
        <dbReference type="ARBA" id="ARBA00022741"/>
    </source>
</evidence>
<dbReference type="GO" id="GO:0006396">
    <property type="term" value="P:RNA processing"/>
    <property type="evidence" value="ECO:0007669"/>
    <property type="project" value="InterPro"/>
</dbReference>
<evidence type="ECO:0000259" key="9">
    <source>
        <dbReference type="PROSITE" id="PS50128"/>
    </source>
</evidence>
<keyword evidence="6" id="KW-0378">Hydrolase</keyword>
<reference evidence="11" key="1">
    <citation type="submission" date="2019-02" db="EMBL/GenBank/DDBJ databases">
        <title>FDA dAtabase for Regulatory Grade micrObial Sequences (FDA-ARGOS): Supporting development and validation of Infectious Disease Dx tests.</title>
        <authorList>
            <person name="Duncan R."/>
            <person name="Fisher C."/>
            <person name="Tallon L."/>
            <person name="Sadzewicz L."/>
            <person name="Sengamalay N."/>
            <person name="Ott S."/>
            <person name="Godinez A."/>
            <person name="Nagaraj S."/>
            <person name="Vavikolanu K."/>
            <person name="Vyas G."/>
            <person name="Nadendla S."/>
            <person name="Aluvathingal J."/>
            <person name="Sichtig H."/>
        </authorList>
    </citation>
    <scope>NUCLEOTIDE SEQUENCE [LARGE SCALE GENOMIC DNA]</scope>
    <source>
        <strain evidence="11">FDAARGOS_360</strain>
    </source>
</reference>
<comment type="caution">
    <text evidence="10">The sequence shown here is derived from an EMBL/GenBank/DDBJ whole genome shotgun (WGS) entry which is preliminary data.</text>
</comment>
<dbReference type="VEuPathDB" id="TriTrypDB:LdCL_250020100"/>
<dbReference type="GO" id="GO:0016787">
    <property type="term" value="F:hydrolase activity"/>
    <property type="evidence" value="ECO:0007669"/>
    <property type="project" value="UniProtKB-KW"/>
</dbReference>
<dbReference type="Gene3D" id="3.60.21.50">
    <property type="match status" value="1"/>
</dbReference>
<dbReference type="GO" id="GO:0006271">
    <property type="term" value="P:DNA strand elongation involved in DNA replication"/>
    <property type="evidence" value="ECO:0007669"/>
    <property type="project" value="TreeGrafter"/>
</dbReference>